<dbReference type="AlphaFoldDB" id="A0A933GND1"/>
<gene>
    <name evidence="1" type="ORF">HY730_09580</name>
</gene>
<evidence type="ECO:0008006" key="3">
    <source>
        <dbReference type="Google" id="ProtNLM"/>
    </source>
</evidence>
<sequence>MGLIQREIEKTGICTIGISIVRKFTEKVKPPRTIFLKWPFGHPLGEPFNKNQQRAVLMQAFNALYGIKKPGEIIDVPFRWKKEKYTFTSIA</sequence>
<evidence type="ECO:0000313" key="2">
    <source>
        <dbReference type="Proteomes" id="UP000772181"/>
    </source>
</evidence>
<accession>A0A933GND1</accession>
<comment type="caution">
    <text evidence="1">The sequence shown here is derived from an EMBL/GenBank/DDBJ whole genome shotgun (WGS) entry which is preliminary data.</text>
</comment>
<proteinExistence type="predicted"/>
<protein>
    <recommendedName>
        <fullName evidence="3">Proline reductase</fullName>
    </recommendedName>
</protein>
<name>A0A933GND1_UNCTE</name>
<organism evidence="1 2">
    <name type="scientific">Tectimicrobiota bacterium</name>
    <dbReference type="NCBI Taxonomy" id="2528274"/>
    <lineage>
        <taxon>Bacteria</taxon>
        <taxon>Pseudomonadati</taxon>
        <taxon>Nitrospinota/Tectimicrobiota group</taxon>
        <taxon>Candidatus Tectimicrobiota</taxon>
    </lineage>
</organism>
<reference evidence="1" key="1">
    <citation type="submission" date="2020-07" db="EMBL/GenBank/DDBJ databases">
        <title>Huge and variable diversity of episymbiotic CPR bacteria and DPANN archaea in groundwater ecosystems.</title>
        <authorList>
            <person name="He C.Y."/>
            <person name="Keren R."/>
            <person name="Whittaker M."/>
            <person name="Farag I.F."/>
            <person name="Doudna J."/>
            <person name="Cate J.H.D."/>
            <person name="Banfield J.F."/>
        </authorList>
    </citation>
    <scope>NUCLEOTIDE SEQUENCE</scope>
    <source>
        <strain evidence="1">NC_groundwater_1482_Ag_S-0.65um_47_24</strain>
    </source>
</reference>
<dbReference type="Proteomes" id="UP000772181">
    <property type="component" value="Unassembled WGS sequence"/>
</dbReference>
<evidence type="ECO:0000313" key="1">
    <source>
        <dbReference type="EMBL" id="MBI4596606.1"/>
    </source>
</evidence>
<dbReference type="EMBL" id="JACQWF010000414">
    <property type="protein sequence ID" value="MBI4596606.1"/>
    <property type="molecule type" value="Genomic_DNA"/>
</dbReference>